<reference evidence="1 2" key="1">
    <citation type="submission" date="2020-05" db="EMBL/GenBank/DDBJ databases">
        <title>Aquincola sp. isolate from soil.</title>
        <authorList>
            <person name="Han J."/>
            <person name="Kim D.-U."/>
        </authorList>
    </citation>
    <scope>NUCLEOTIDE SEQUENCE [LARGE SCALE GENOMIC DNA]</scope>
    <source>
        <strain evidence="1 2">S2</strain>
    </source>
</reference>
<dbReference type="Proteomes" id="UP000737171">
    <property type="component" value="Unassembled WGS sequence"/>
</dbReference>
<evidence type="ECO:0000313" key="2">
    <source>
        <dbReference type="Proteomes" id="UP000737171"/>
    </source>
</evidence>
<sequence length="66" mass="7764">MNIPQRPPTSANPYRPQVLLEPPWRLAYWTRVLDSDEDELRRVVDEVGCQAQRVCARLWELRQSAS</sequence>
<gene>
    <name evidence="1" type="ORF">HLB44_14445</name>
</gene>
<dbReference type="EMBL" id="JABRWJ010000004">
    <property type="protein sequence ID" value="NRF68190.1"/>
    <property type="molecule type" value="Genomic_DNA"/>
</dbReference>
<evidence type="ECO:0000313" key="1">
    <source>
        <dbReference type="EMBL" id="NRF68190.1"/>
    </source>
</evidence>
<protein>
    <submittedName>
        <fullName evidence="1">DUF3606 domain-containing protein</fullName>
    </submittedName>
</protein>
<keyword evidence="2" id="KW-1185">Reference proteome</keyword>
<comment type="caution">
    <text evidence="1">The sequence shown here is derived from an EMBL/GenBank/DDBJ whole genome shotgun (WGS) entry which is preliminary data.</text>
</comment>
<organism evidence="1 2">
    <name type="scientific">Pseudaquabacterium terrae</name>
    <dbReference type="NCBI Taxonomy" id="2732868"/>
    <lineage>
        <taxon>Bacteria</taxon>
        <taxon>Pseudomonadati</taxon>
        <taxon>Pseudomonadota</taxon>
        <taxon>Betaproteobacteria</taxon>
        <taxon>Burkholderiales</taxon>
        <taxon>Sphaerotilaceae</taxon>
        <taxon>Pseudaquabacterium</taxon>
    </lineage>
</organism>
<proteinExistence type="predicted"/>
<accession>A0ABX2EHR1</accession>
<dbReference type="RefSeq" id="WP_173123612.1">
    <property type="nucleotide sequence ID" value="NZ_JABRWJ010000004.1"/>
</dbReference>
<name>A0ABX2EHR1_9BURK</name>